<name>A0A922SNU8_SPOEX</name>
<protein>
    <submittedName>
        <fullName evidence="2">Uncharacterized protein</fullName>
    </submittedName>
</protein>
<dbReference type="Proteomes" id="UP000814243">
    <property type="component" value="Unassembled WGS sequence"/>
</dbReference>
<organism evidence="2 3">
    <name type="scientific">Spodoptera exigua</name>
    <name type="common">Beet armyworm</name>
    <name type="synonym">Noctua fulgens</name>
    <dbReference type="NCBI Taxonomy" id="7107"/>
    <lineage>
        <taxon>Eukaryota</taxon>
        <taxon>Metazoa</taxon>
        <taxon>Ecdysozoa</taxon>
        <taxon>Arthropoda</taxon>
        <taxon>Hexapoda</taxon>
        <taxon>Insecta</taxon>
        <taxon>Pterygota</taxon>
        <taxon>Neoptera</taxon>
        <taxon>Endopterygota</taxon>
        <taxon>Lepidoptera</taxon>
        <taxon>Glossata</taxon>
        <taxon>Ditrysia</taxon>
        <taxon>Noctuoidea</taxon>
        <taxon>Noctuidae</taxon>
        <taxon>Amphipyrinae</taxon>
        <taxon>Spodoptera</taxon>
    </lineage>
</organism>
<gene>
    <name evidence="2" type="ORF">HF086_015464</name>
</gene>
<dbReference type="EMBL" id="JACEFF010000101">
    <property type="protein sequence ID" value="KAH9644134.1"/>
    <property type="molecule type" value="Genomic_DNA"/>
</dbReference>
<evidence type="ECO:0000256" key="1">
    <source>
        <dbReference type="SAM" id="Coils"/>
    </source>
</evidence>
<sequence>MDFFENVTIFRKKPLKRTQSLSDSTLNECDLTCSNMTLDGTTQSLPNISDDENCAQIDKLKSEIQKLRTELDAAHNEINNLSIINTELKQAMHDMNVKHDLVKKATRRLSRDVDITSNKNNNNIKNSTPLNSNYQKKKLLTTSLACTSPNQKDKLRNNKSLNTTNASQKVDTTVIVENSDQSFTKNKICKDVRTDRNKPKIISYPKQKNKLCIVSCNNVVEPISLIENIFSDHFNYCRYIYPNSTTKQIIKNIDEKLNNYTFEDYCLLLIGENDIRGESNYISLINDIKESLRKLNIPTL</sequence>
<evidence type="ECO:0000313" key="3">
    <source>
        <dbReference type="Proteomes" id="UP000814243"/>
    </source>
</evidence>
<reference evidence="2" key="1">
    <citation type="journal article" date="2021" name="G3 (Bethesda)">
        <title>Genome and transcriptome analysis of the beet armyworm Spodoptera exigua reveals targets for pest control. .</title>
        <authorList>
            <person name="Simon S."/>
            <person name="Breeschoten T."/>
            <person name="Jansen H.J."/>
            <person name="Dirks R.P."/>
            <person name="Schranz M.E."/>
            <person name="Ros V.I.D."/>
        </authorList>
    </citation>
    <scope>NUCLEOTIDE SEQUENCE</scope>
    <source>
        <strain evidence="2">TB_SE_WUR_2020</strain>
    </source>
</reference>
<comment type="caution">
    <text evidence="2">The sequence shown here is derived from an EMBL/GenBank/DDBJ whole genome shotgun (WGS) entry which is preliminary data.</text>
</comment>
<evidence type="ECO:0000313" key="2">
    <source>
        <dbReference type="EMBL" id="KAH9644134.1"/>
    </source>
</evidence>
<feature type="coiled-coil region" evidence="1">
    <location>
        <begin position="57"/>
        <end position="91"/>
    </location>
</feature>
<keyword evidence="1" id="KW-0175">Coiled coil</keyword>
<proteinExistence type="predicted"/>
<accession>A0A922SNU8</accession>
<dbReference type="AlphaFoldDB" id="A0A922SNU8"/>